<dbReference type="AlphaFoldDB" id="A0A9P0JU89"/>
<dbReference type="Proteomes" id="UP001152888">
    <property type="component" value="Unassembled WGS sequence"/>
</dbReference>
<gene>
    <name evidence="2" type="ORF">ACAOBT_LOCUS2071</name>
</gene>
<evidence type="ECO:0000313" key="3">
    <source>
        <dbReference type="Proteomes" id="UP001152888"/>
    </source>
</evidence>
<feature type="chain" id="PRO_5040278161" description="Secreted protein" evidence="1">
    <location>
        <begin position="20"/>
        <end position="75"/>
    </location>
</feature>
<evidence type="ECO:0000313" key="2">
    <source>
        <dbReference type="EMBL" id="CAH1957403.1"/>
    </source>
</evidence>
<sequence>MRWYYYIATVLLTMTLGAAGGGGGKGHRRQYSAVGSTSAMVHQLHRARLMSAQQQEKENEFLNKGKSKCPGRVIL</sequence>
<organism evidence="2 3">
    <name type="scientific">Acanthoscelides obtectus</name>
    <name type="common">Bean weevil</name>
    <name type="synonym">Bruchus obtectus</name>
    <dbReference type="NCBI Taxonomy" id="200917"/>
    <lineage>
        <taxon>Eukaryota</taxon>
        <taxon>Metazoa</taxon>
        <taxon>Ecdysozoa</taxon>
        <taxon>Arthropoda</taxon>
        <taxon>Hexapoda</taxon>
        <taxon>Insecta</taxon>
        <taxon>Pterygota</taxon>
        <taxon>Neoptera</taxon>
        <taxon>Endopterygota</taxon>
        <taxon>Coleoptera</taxon>
        <taxon>Polyphaga</taxon>
        <taxon>Cucujiformia</taxon>
        <taxon>Chrysomeloidea</taxon>
        <taxon>Chrysomelidae</taxon>
        <taxon>Bruchinae</taxon>
        <taxon>Bruchini</taxon>
        <taxon>Acanthoscelides</taxon>
    </lineage>
</organism>
<dbReference type="OrthoDB" id="6756673at2759"/>
<reference evidence="2" key="1">
    <citation type="submission" date="2022-03" db="EMBL/GenBank/DDBJ databases">
        <authorList>
            <person name="Sayadi A."/>
        </authorList>
    </citation>
    <scope>NUCLEOTIDE SEQUENCE</scope>
</reference>
<evidence type="ECO:0008006" key="4">
    <source>
        <dbReference type="Google" id="ProtNLM"/>
    </source>
</evidence>
<protein>
    <recommendedName>
        <fullName evidence="4">Secreted protein</fullName>
    </recommendedName>
</protein>
<accession>A0A9P0JU89</accession>
<keyword evidence="1" id="KW-0732">Signal</keyword>
<evidence type="ECO:0000256" key="1">
    <source>
        <dbReference type="SAM" id="SignalP"/>
    </source>
</evidence>
<feature type="signal peptide" evidence="1">
    <location>
        <begin position="1"/>
        <end position="19"/>
    </location>
</feature>
<keyword evidence="3" id="KW-1185">Reference proteome</keyword>
<dbReference type="EMBL" id="CAKOFQ010006670">
    <property type="protein sequence ID" value="CAH1957403.1"/>
    <property type="molecule type" value="Genomic_DNA"/>
</dbReference>
<name>A0A9P0JU89_ACAOB</name>
<proteinExistence type="predicted"/>
<comment type="caution">
    <text evidence="2">The sequence shown here is derived from an EMBL/GenBank/DDBJ whole genome shotgun (WGS) entry which is preliminary data.</text>
</comment>